<evidence type="ECO:0000259" key="6">
    <source>
        <dbReference type="Pfam" id="PF04085"/>
    </source>
</evidence>
<evidence type="ECO:0000313" key="7">
    <source>
        <dbReference type="EMBL" id="MEJ8845680.1"/>
    </source>
</evidence>
<name>A0ABU8WDV3_9BURK</name>
<sequence length="366" mass="38750">MPLGTLDRTAPPLFSQGPSALSKLIFFSALSLFLMVADARFHIVQPVRAAIGAVLYPVQWVAMKPVQFVLGGTRYFEDLQVAQRSEAEARKSLALQSERASQSDALAQENARLRSMLELRASTTTPGRVAEVLYDAADPYTRKLILDQGMTQGILPGSPVIDERGVLGQITQVLPFTSEVTLVTDRDLAIPVQNARTGARSVAFGEANAYGGGLELRFMQANSDVQEGDLLTTSGVDGVYPAGLPVGRIDRIERRADSAFARIHCVPAGGVAAARYVMVLVPANLNLPPKPAPVVAPPVAPAKKKGDKPAKGEKVDKANKAAPAAPGDKPAKPAPPPQPDKADVAADRAADKAAEKADRKEKGAAR</sequence>
<reference evidence="7 8" key="1">
    <citation type="submission" date="2024-03" db="EMBL/GenBank/DDBJ databases">
        <title>Novel species of the genus Variovorax.</title>
        <authorList>
            <person name="Liu Q."/>
            <person name="Xin Y.-H."/>
        </authorList>
    </citation>
    <scope>NUCLEOTIDE SEQUENCE [LARGE SCALE GENOMIC DNA]</scope>
    <source>
        <strain evidence="7 8">KACC 18900</strain>
    </source>
</reference>
<evidence type="ECO:0000313" key="8">
    <source>
        <dbReference type="Proteomes" id="UP001385892"/>
    </source>
</evidence>
<proteinExistence type="inferred from homology"/>
<dbReference type="NCBIfam" id="TIGR00219">
    <property type="entry name" value="mreC"/>
    <property type="match status" value="1"/>
</dbReference>
<keyword evidence="3" id="KW-0133">Cell shape</keyword>
<dbReference type="Gene3D" id="2.40.10.350">
    <property type="entry name" value="Rod shape-determining protein MreC, domain 2"/>
    <property type="match status" value="1"/>
</dbReference>
<evidence type="ECO:0000256" key="2">
    <source>
        <dbReference type="ARBA" id="ARBA00013855"/>
    </source>
</evidence>
<evidence type="ECO:0000256" key="1">
    <source>
        <dbReference type="ARBA" id="ARBA00009369"/>
    </source>
</evidence>
<dbReference type="InterPro" id="IPR055342">
    <property type="entry name" value="MreC_beta-barrel_core"/>
</dbReference>
<evidence type="ECO:0000256" key="5">
    <source>
        <dbReference type="SAM" id="MobiDB-lite"/>
    </source>
</evidence>
<gene>
    <name evidence="7" type="primary">mreC</name>
    <name evidence="7" type="ORF">WKW82_03430</name>
</gene>
<evidence type="ECO:0000256" key="4">
    <source>
        <dbReference type="ARBA" id="ARBA00032089"/>
    </source>
</evidence>
<keyword evidence="8" id="KW-1185">Reference proteome</keyword>
<dbReference type="Proteomes" id="UP001385892">
    <property type="component" value="Unassembled WGS sequence"/>
</dbReference>
<dbReference type="Gene3D" id="2.40.10.340">
    <property type="entry name" value="Rod shape-determining protein MreC, domain 1"/>
    <property type="match status" value="1"/>
</dbReference>
<dbReference type="PANTHER" id="PTHR34138">
    <property type="entry name" value="CELL SHAPE-DETERMINING PROTEIN MREC"/>
    <property type="match status" value="1"/>
</dbReference>
<feature type="domain" description="Rod shape-determining protein MreC beta-barrel core" evidence="6">
    <location>
        <begin position="132"/>
        <end position="280"/>
    </location>
</feature>
<dbReference type="PANTHER" id="PTHR34138:SF1">
    <property type="entry name" value="CELL SHAPE-DETERMINING PROTEIN MREC"/>
    <property type="match status" value="1"/>
</dbReference>
<dbReference type="InterPro" id="IPR007221">
    <property type="entry name" value="MreC"/>
</dbReference>
<dbReference type="EMBL" id="JBBKZT010000001">
    <property type="protein sequence ID" value="MEJ8845680.1"/>
    <property type="molecule type" value="Genomic_DNA"/>
</dbReference>
<dbReference type="Pfam" id="PF04085">
    <property type="entry name" value="MreC"/>
    <property type="match status" value="1"/>
</dbReference>
<feature type="compositionally biased region" description="Basic and acidic residues" evidence="5">
    <location>
        <begin position="307"/>
        <end position="319"/>
    </location>
</feature>
<feature type="compositionally biased region" description="Basic and acidic residues" evidence="5">
    <location>
        <begin position="340"/>
        <end position="366"/>
    </location>
</feature>
<accession>A0ABU8WDV3</accession>
<organism evidence="7 8">
    <name type="scientific">Variovorax rhizosphaerae</name>
    <dbReference type="NCBI Taxonomy" id="1836200"/>
    <lineage>
        <taxon>Bacteria</taxon>
        <taxon>Pseudomonadati</taxon>
        <taxon>Pseudomonadota</taxon>
        <taxon>Betaproteobacteria</taxon>
        <taxon>Burkholderiales</taxon>
        <taxon>Comamonadaceae</taxon>
        <taxon>Variovorax</taxon>
    </lineage>
</organism>
<comment type="caution">
    <text evidence="7">The sequence shown here is derived from an EMBL/GenBank/DDBJ whole genome shotgun (WGS) entry which is preliminary data.</text>
</comment>
<feature type="region of interest" description="Disordered" evidence="5">
    <location>
        <begin position="298"/>
        <end position="366"/>
    </location>
</feature>
<dbReference type="InterPro" id="IPR042175">
    <property type="entry name" value="Cell/Rod_MreC_2"/>
</dbReference>
<dbReference type="InterPro" id="IPR042177">
    <property type="entry name" value="Cell/Rod_1"/>
</dbReference>
<protein>
    <recommendedName>
        <fullName evidence="2">Cell shape-determining protein MreC</fullName>
    </recommendedName>
    <alternativeName>
        <fullName evidence="4">Cell shape protein MreC</fullName>
    </alternativeName>
</protein>
<evidence type="ECO:0000256" key="3">
    <source>
        <dbReference type="ARBA" id="ARBA00022960"/>
    </source>
</evidence>
<dbReference type="RefSeq" id="WP_340340834.1">
    <property type="nucleotide sequence ID" value="NZ_JBBKZT010000001.1"/>
</dbReference>
<comment type="similarity">
    <text evidence="1">Belongs to the MreC family.</text>
</comment>